<keyword evidence="6" id="KW-0175">Coiled coil</keyword>
<dbReference type="Proteomes" id="UP001367676">
    <property type="component" value="Unassembled WGS sequence"/>
</dbReference>
<accession>A0AAN9U0X8</accession>
<dbReference type="PRINTS" id="PR01011">
    <property type="entry name" value="GLUTPROXDASE"/>
</dbReference>
<sequence>MSSIGSKVDELEEGEIEEDAFEDISECSLSEALVMQADLEHDSDVDLLREEALKSLHENEEVTEEELYRLEALKSLLTNIESSEKISTAEAIKKKKRKRKKKSKQKKPTEFESNKFLKTVNDCEQPNVLVEASEEHTSTGQVNSSLSTMDFSDKENQIDCDMNVVTRSWYPKTDFALLNLCASEISNETKQQSRKHWGNDDYIIVPRILSVANNHSKSTINESVTIEKPVRSSLKLNRVEIPLTRASVPISRMNCSVPPVHLSRYKKVSKHHIQKYPVIQPTNRYSLRNVRKEKYKIVNKTCYSLKKSSNPSPTKTKKQNTQSKSVYSLNRVQNKPTLSEHSQFIIELDEDESGKEDNVGVISGKEQNLGSLPLEVIQTDDLPCNEIPDSSISCGAAENNFVDEGVAEMSSLLVKKESNIDSSKISLVETRNEISVDLKNDDVMPLLQVEVSASLTTSFYDTYSTENIEHISPSMYSENVNSFDETQSSEMIADVVEGCPIISSGACSDERSLFDQPETEIPKRISDEKNNVTFLCIDTKENNSLNEIEVPRITSNVEECDVNFPPYSNSVIGSEQSIGKPGLLNVAPCSADEYDPHIIVKEEPFDPESHEDFNMESNSECDGANVTETDDSENLLADAEADLIEIRARLLLNLGELEENMKKDESEREKLNSMLKKLLILKSSIFKFEDKIRAHQSKLSIHSDTMQALFKDIAKSKMSDEWKKAQSVYDFSVNSIKGESVSLEKYKGNVLLIVNVASKCGLASKNYDQLVKLDENFREKGLRILAFPCNQFAKEEPGDSNQICEFTKKRNLNFDFFEKINVNGSDAHPLYKYLKMKQGGTLVDAIKWNFSKFLVDKKGQPVARYAPTTNPEVPRSQLNNTVLE</sequence>
<dbReference type="Gene3D" id="3.40.30.10">
    <property type="entry name" value="Glutaredoxin"/>
    <property type="match status" value="1"/>
</dbReference>
<dbReference type="GO" id="GO:0006979">
    <property type="term" value="P:response to oxidative stress"/>
    <property type="evidence" value="ECO:0007669"/>
    <property type="project" value="InterPro"/>
</dbReference>
<keyword evidence="3" id="KW-0712">Selenocysteine</keyword>
<feature type="region of interest" description="Disordered" evidence="7">
    <location>
        <begin position="91"/>
        <end position="111"/>
    </location>
</feature>
<evidence type="ECO:0000256" key="6">
    <source>
        <dbReference type="SAM" id="Coils"/>
    </source>
</evidence>
<dbReference type="Pfam" id="PF00255">
    <property type="entry name" value="GSHPx"/>
    <property type="match status" value="1"/>
</dbReference>
<dbReference type="InterPro" id="IPR036249">
    <property type="entry name" value="Thioredoxin-like_sf"/>
</dbReference>
<name>A0AAN9U0X8_9HEMI</name>
<gene>
    <name evidence="8" type="ORF">V9T40_009339</name>
</gene>
<dbReference type="PROSITE" id="PS00460">
    <property type="entry name" value="GLUTATHIONE_PEROXID_1"/>
    <property type="match status" value="1"/>
</dbReference>
<dbReference type="InterPro" id="IPR029760">
    <property type="entry name" value="GPX_CS"/>
</dbReference>
<evidence type="ECO:0000313" key="8">
    <source>
        <dbReference type="EMBL" id="KAK7601898.1"/>
    </source>
</evidence>
<reference evidence="8 9" key="1">
    <citation type="submission" date="2024-03" db="EMBL/GenBank/DDBJ databases">
        <title>Adaptation during the transition from Ophiocordyceps entomopathogen to insect associate is accompanied by gene loss and intensified selection.</title>
        <authorList>
            <person name="Ward C.M."/>
            <person name="Onetto C.A."/>
            <person name="Borneman A.R."/>
        </authorList>
    </citation>
    <scope>NUCLEOTIDE SEQUENCE [LARGE SCALE GENOMIC DNA]</scope>
    <source>
        <strain evidence="8">AWRI1</strain>
        <tissue evidence="8">Single Adult Female</tissue>
    </source>
</reference>
<dbReference type="GO" id="GO:0004601">
    <property type="term" value="F:peroxidase activity"/>
    <property type="evidence" value="ECO:0007669"/>
    <property type="project" value="UniProtKB-KW"/>
</dbReference>
<evidence type="ECO:0000256" key="1">
    <source>
        <dbReference type="ARBA" id="ARBA00006926"/>
    </source>
</evidence>
<evidence type="ECO:0000256" key="3">
    <source>
        <dbReference type="ARBA" id="ARBA00022933"/>
    </source>
</evidence>
<feature type="coiled-coil region" evidence="6">
    <location>
        <begin position="647"/>
        <end position="674"/>
    </location>
</feature>
<proteinExistence type="inferred from homology"/>
<evidence type="ECO:0000313" key="9">
    <source>
        <dbReference type="Proteomes" id="UP001367676"/>
    </source>
</evidence>
<feature type="region of interest" description="Disordered" evidence="7">
    <location>
        <begin position="865"/>
        <end position="884"/>
    </location>
</feature>
<feature type="compositionally biased region" description="Polar residues" evidence="7">
    <location>
        <begin position="867"/>
        <end position="884"/>
    </location>
</feature>
<dbReference type="PANTHER" id="PTHR11592:SF134">
    <property type="entry name" value="PHOSPHOLIPID HYDROPEROXIDE GLUTATHIONE PEROXIDASE"/>
    <property type="match status" value="1"/>
</dbReference>
<dbReference type="SUPFAM" id="SSF52833">
    <property type="entry name" value="Thioredoxin-like"/>
    <property type="match status" value="1"/>
</dbReference>
<feature type="compositionally biased region" description="Basic residues" evidence="7">
    <location>
        <begin position="93"/>
        <end position="106"/>
    </location>
</feature>
<evidence type="ECO:0000256" key="4">
    <source>
        <dbReference type="ARBA" id="ARBA00023002"/>
    </source>
</evidence>
<organism evidence="8 9">
    <name type="scientific">Parthenolecanium corni</name>
    <dbReference type="NCBI Taxonomy" id="536013"/>
    <lineage>
        <taxon>Eukaryota</taxon>
        <taxon>Metazoa</taxon>
        <taxon>Ecdysozoa</taxon>
        <taxon>Arthropoda</taxon>
        <taxon>Hexapoda</taxon>
        <taxon>Insecta</taxon>
        <taxon>Pterygota</taxon>
        <taxon>Neoptera</taxon>
        <taxon>Paraneoptera</taxon>
        <taxon>Hemiptera</taxon>
        <taxon>Sternorrhyncha</taxon>
        <taxon>Coccoidea</taxon>
        <taxon>Coccidae</taxon>
        <taxon>Parthenolecanium</taxon>
    </lineage>
</organism>
<evidence type="ECO:0000256" key="7">
    <source>
        <dbReference type="SAM" id="MobiDB-lite"/>
    </source>
</evidence>
<dbReference type="FunFam" id="3.40.30.10:FF:000025">
    <property type="entry name" value="Glutathione peroxidase"/>
    <property type="match status" value="1"/>
</dbReference>
<evidence type="ECO:0000256" key="5">
    <source>
        <dbReference type="RuleBase" id="RU000499"/>
    </source>
</evidence>
<dbReference type="PROSITE" id="PS51355">
    <property type="entry name" value="GLUTATHIONE_PEROXID_3"/>
    <property type="match status" value="1"/>
</dbReference>
<dbReference type="InterPro" id="IPR029759">
    <property type="entry name" value="GPX_AS"/>
</dbReference>
<evidence type="ECO:0000256" key="2">
    <source>
        <dbReference type="ARBA" id="ARBA00022559"/>
    </source>
</evidence>
<dbReference type="PROSITE" id="PS00763">
    <property type="entry name" value="GLUTATHIONE_PEROXID_2"/>
    <property type="match status" value="1"/>
</dbReference>
<dbReference type="CDD" id="cd00340">
    <property type="entry name" value="GSH_Peroxidase"/>
    <property type="match status" value="1"/>
</dbReference>
<dbReference type="PANTHER" id="PTHR11592">
    <property type="entry name" value="GLUTATHIONE PEROXIDASE"/>
    <property type="match status" value="1"/>
</dbReference>
<protein>
    <recommendedName>
        <fullName evidence="5">Glutathione peroxidase</fullName>
    </recommendedName>
</protein>
<comment type="similarity">
    <text evidence="1 5">Belongs to the glutathione peroxidase family.</text>
</comment>
<keyword evidence="9" id="KW-1185">Reference proteome</keyword>
<keyword evidence="2 5" id="KW-0575">Peroxidase</keyword>
<dbReference type="InterPro" id="IPR000889">
    <property type="entry name" value="Glutathione_peroxidase"/>
</dbReference>
<dbReference type="EMBL" id="JBBCAQ010000010">
    <property type="protein sequence ID" value="KAK7601898.1"/>
    <property type="molecule type" value="Genomic_DNA"/>
</dbReference>
<dbReference type="AlphaFoldDB" id="A0AAN9U0X8"/>
<comment type="caution">
    <text evidence="8">The sequence shown here is derived from an EMBL/GenBank/DDBJ whole genome shotgun (WGS) entry which is preliminary data.</text>
</comment>
<keyword evidence="4 5" id="KW-0560">Oxidoreductase</keyword>